<reference evidence="1" key="1">
    <citation type="submission" date="2014-11" db="EMBL/GenBank/DDBJ databases">
        <authorList>
            <person name="Amaro Gonzalez C."/>
        </authorList>
    </citation>
    <scope>NUCLEOTIDE SEQUENCE</scope>
</reference>
<sequence>MYSICTDIMYLHYVQCCGDSELVAFTLMYPACNNILLF</sequence>
<protein>
    <submittedName>
        <fullName evidence="1">Uncharacterized protein</fullName>
    </submittedName>
</protein>
<dbReference type="AlphaFoldDB" id="A0A0E9PCD2"/>
<proteinExistence type="predicted"/>
<evidence type="ECO:0000313" key="1">
    <source>
        <dbReference type="EMBL" id="JAH02194.1"/>
    </source>
</evidence>
<reference evidence="1" key="2">
    <citation type="journal article" date="2015" name="Fish Shellfish Immunol.">
        <title>Early steps in the European eel (Anguilla anguilla)-Vibrio vulnificus interaction in the gills: Role of the RtxA13 toxin.</title>
        <authorList>
            <person name="Callol A."/>
            <person name="Pajuelo D."/>
            <person name="Ebbesson L."/>
            <person name="Teles M."/>
            <person name="MacKenzie S."/>
            <person name="Amaro C."/>
        </authorList>
    </citation>
    <scope>NUCLEOTIDE SEQUENCE</scope>
</reference>
<organism evidence="1">
    <name type="scientific">Anguilla anguilla</name>
    <name type="common">European freshwater eel</name>
    <name type="synonym">Muraena anguilla</name>
    <dbReference type="NCBI Taxonomy" id="7936"/>
    <lineage>
        <taxon>Eukaryota</taxon>
        <taxon>Metazoa</taxon>
        <taxon>Chordata</taxon>
        <taxon>Craniata</taxon>
        <taxon>Vertebrata</taxon>
        <taxon>Euteleostomi</taxon>
        <taxon>Actinopterygii</taxon>
        <taxon>Neopterygii</taxon>
        <taxon>Teleostei</taxon>
        <taxon>Anguilliformes</taxon>
        <taxon>Anguillidae</taxon>
        <taxon>Anguilla</taxon>
    </lineage>
</organism>
<name>A0A0E9PCD2_ANGAN</name>
<dbReference type="EMBL" id="GBXM01106383">
    <property type="protein sequence ID" value="JAH02194.1"/>
    <property type="molecule type" value="Transcribed_RNA"/>
</dbReference>
<accession>A0A0E9PCD2</accession>